<reference evidence="1" key="1">
    <citation type="submission" date="2013-11" db="EMBL/GenBank/DDBJ databases">
        <title>The Genome Sequence of Phytophthora parasitica CJ02B3.</title>
        <authorList>
            <consortium name="The Broad Institute Genomics Platform"/>
            <person name="Russ C."/>
            <person name="Tyler B."/>
            <person name="Panabieres F."/>
            <person name="Shan W."/>
            <person name="Tripathy S."/>
            <person name="Grunwald N."/>
            <person name="Machado M."/>
            <person name="Johnson C.S."/>
            <person name="Arredondo F."/>
            <person name="Hong C."/>
            <person name="Coffey M."/>
            <person name="Young S.K."/>
            <person name="Zeng Q."/>
            <person name="Gargeya S."/>
            <person name="Fitzgerald M."/>
            <person name="Abouelleil A."/>
            <person name="Alvarado L."/>
            <person name="Chapman S.B."/>
            <person name="Gainer-Dewar J."/>
            <person name="Goldberg J."/>
            <person name="Griggs A."/>
            <person name="Gujja S."/>
            <person name="Hansen M."/>
            <person name="Howarth C."/>
            <person name="Imamovic A."/>
            <person name="Ireland A."/>
            <person name="Larimer J."/>
            <person name="McCowan C."/>
            <person name="Murphy C."/>
            <person name="Pearson M."/>
            <person name="Poon T.W."/>
            <person name="Priest M."/>
            <person name="Roberts A."/>
            <person name="Saif S."/>
            <person name="Shea T."/>
            <person name="Sykes S."/>
            <person name="Wortman J."/>
            <person name="Nusbaum C."/>
            <person name="Birren B."/>
        </authorList>
    </citation>
    <scope>NUCLEOTIDE SEQUENCE [LARGE SCALE GENOMIC DNA]</scope>
    <source>
        <strain evidence="1">CJ02B3</strain>
    </source>
</reference>
<evidence type="ECO:0000313" key="4">
    <source>
        <dbReference type="EMBL" id="ETM45281.1"/>
    </source>
</evidence>
<dbReference type="EMBL" id="KI693158">
    <property type="protein sequence ID" value="ETM45281.1"/>
    <property type="molecule type" value="Genomic_DNA"/>
</dbReference>
<evidence type="ECO:0000313" key="1">
    <source>
        <dbReference type="EMBL" id="ETK92395.1"/>
    </source>
</evidence>
<proteinExistence type="predicted"/>
<sequence length="74" mass="8542">MTKTIYQSYFGASSIELDEQVHRELNLLTKGNTSSRHISTYLCETLGRNETRNLLNRIFCKSSSEGRLKEICRV</sequence>
<dbReference type="Proteomes" id="UP000053236">
    <property type="component" value="Unassembled WGS sequence"/>
</dbReference>
<accession>W2IXL7</accession>
<dbReference type="EMBL" id="KI671679">
    <property type="protein sequence ID" value="ETL45792.1"/>
    <property type="molecule type" value="Genomic_DNA"/>
</dbReference>
<dbReference type="Proteomes" id="UP000054532">
    <property type="component" value="Unassembled WGS sequence"/>
</dbReference>
<evidence type="ECO:0000313" key="5">
    <source>
        <dbReference type="Proteomes" id="UP000053864"/>
    </source>
</evidence>
<evidence type="ECO:0000313" key="3">
    <source>
        <dbReference type="EMBL" id="ETL45792.1"/>
    </source>
</evidence>
<dbReference type="Proteomes" id="UP000053864">
    <property type="component" value="Unassembled WGS sequence"/>
</dbReference>
<organism evidence="2">
    <name type="scientific">Phytophthora nicotianae</name>
    <name type="common">Potato buckeye rot agent</name>
    <name type="synonym">Phytophthora parasitica</name>
    <dbReference type="NCBI Taxonomy" id="4792"/>
    <lineage>
        <taxon>Eukaryota</taxon>
        <taxon>Sar</taxon>
        <taxon>Stramenopiles</taxon>
        <taxon>Oomycota</taxon>
        <taxon>Peronosporomycetes</taxon>
        <taxon>Peronosporales</taxon>
        <taxon>Peronosporaceae</taxon>
        <taxon>Phytophthora</taxon>
    </lineage>
</organism>
<gene>
    <name evidence="4" type="ORF">L914_09618</name>
    <name evidence="1" type="ORF">L915_04229</name>
    <name evidence="3" type="ORF">L916_04179</name>
    <name evidence="2" type="ORF">L916_09653</name>
</gene>
<dbReference type="AlphaFoldDB" id="W2IXL7"/>
<name>W2IXL7_PHYNI</name>
<dbReference type="EMBL" id="KI673212">
    <property type="protein sequence ID" value="ETL38861.1"/>
    <property type="molecule type" value="Genomic_DNA"/>
</dbReference>
<dbReference type="EMBL" id="KI685162">
    <property type="protein sequence ID" value="ETK92395.1"/>
    <property type="molecule type" value="Genomic_DNA"/>
</dbReference>
<protein>
    <submittedName>
        <fullName evidence="2">Uncharacterized protein</fullName>
    </submittedName>
</protein>
<reference evidence="4" key="3">
    <citation type="submission" date="2013-11" db="EMBL/GenBank/DDBJ databases">
        <title>The Genome Sequence of Phytophthora parasitica IAC_01/95.</title>
        <authorList>
            <consortium name="The Broad Institute Genomics Platform"/>
            <person name="Russ C."/>
            <person name="Tyler B."/>
            <person name="Panabieres F."/>
            <person name="Shan W."/>
            <person name="Tripathy S."/>
            <person name="Grunwald N."/>
            <person name="Machado M."/>
            <person name="Johnson C.S."/>
            <person name="Arredondo F."/>
            <person name="Hong C."/>
            <person name="Coffey M."/>
            <person name="Young S.K."/>
            <person name="Zeng Q."/>
            <person name="Gargeya S."/>
            <person name="Fitzgerald M."/>
            <person name="Abouelleil A."/>
            <person name="Alvarado L."/>
            <person name="Chapman S.B."/>
            <person name="Gainer-Dewar J."/>
            <person name="Goldberg J."/>
            <person name="Griggs A."/>
            <person name="Gujja S."/>
            <person name="Hansen M."/>
            <person name="Howarth C."/>
            <person name="Imamovic A."/>
            <person name="Ireland A."/>
            <person name="Larimer J."/>
            <person name="McCowan C."/>
            <person name="Murphy C."/>
            <person name="Pearson M."/>
            <person name="Poon T.W."/>
            <person name="Priest M."/>
            <person name="Roberts A."/>
            <person name="Saif S."/>
            <person name="Shea T."/>
            <person name="Sykes S."/>
            <person name="Wortman J."/>
            <person name="Nusbaum C."/>
            <person name="Birren B."/>
        </authorList>
    </citation>
    <scope>NUCLEOTIDE SEQUENCE [LARGE SCALE GENOMIC DNA]</scope>
    <source>
        <strain evidence="4">IAC_01/95</strain>
    </source>
</reference>
<evidence type="ECO:0000313" key="2">
    <source>
        <dbReference type="EMBL" id="ETL38861.1"/>
    </source>
</evidence>
<reference evidence="2 5" key="2">
    <citation type="submission" date="2013-11" db="EMBL/GenBank/DDBJ databases">
        <title>The Genome Sequence of Phytophthora parasitica CJ05E6.</title>
        <authorList>
            <consortium name="The Broad Institute Genomics Platform"/>
            <person name="Russ C."/>
            <person name="Tyler B."/>
            <person name="Panabieres F."/>
            <person name="Shan W."/>
            <person name="Tripathy S."/>
            <person name="Grunwald N."/>
            <person name="Machado M."/>
            <person name="Johnson C.S."/>
            <person name="Arredondo F."/>
            <person name="Hong C."/>
            <person name="Coffey M."/>
            <person name="Young S.K."/>
            <person name="Zeng Q."/>
            <person name="Gargeya S."/>
            <person name="Fitzgerald M."/>
            <person name="Abouelleil A."/>
            <person name="Alvarado L."/>
            <person name="Chapman S.B."/>
            <person name="Gainer-Dewar J."/>
            <person name="Goldberg J."/>
            <person name="Griggs A."/>
            <person name="Gujja S."/>
            <person name="Hansen M."/>
            <person name="Howarth C."/>
            <person name="Imamovic A."/>
            <person name="Ireland A."/>
            <person name="Larimer J."/>
            <person name="McCowan C."/>
            <person name="Murphy C."/>
            <person name="Pearson M."/>
            <person name="Poon T.W."/>
            <person name="Priest M."/>
            <person name="Roberts A."/>
            <person name="Saif S."/>
            <person name="Shea T."/>
            <person name="Sykes S."/>
            <person name="Wortman J."/>
            <person name="Nusbaum C."/>
            <person name="Birren B."/>
        </authorList>
    </citation>
    <scope>NUCLEOTIDE SEQUENCE [LARGE SCALE GENOMIC DNA]</scope>
    <source>
        <strain evidence="2 5">CJ05E6</strain>
    </source>
</reference>